<gene>
    <name evidence="2" type="ORF">TorRG33x02_176910</name>
</gene>
<dbReference type="Proteomes" id="UP000237000">
    <property type="component" value="Unassembled WGS sequence"/>
</dbReference>
<keyword evidence="2" id="KW-0418">Kinase</keyword>
<dbReference type="STRING" id="63057.A0A2P5ELQ1"/>
<dbReference type="InParanoid" id="A0A2P5ELQ1"/>
<dbReference type="InterPro" id="IPR001245">
    <property type="entry name" value="Ser-Thr/Tyr_kinase_cat_dom"/>
</dbReference>
<dbReference type="InterPro" id="IPR011009">
    <property type="entry name" value="Kinase-like_dom_sf"/>
</dbReference>
<protein>
    <submittedName>
        <fullName evidence="2">Tyrosine-protein kinase</fullName>
    </submittedName>
</protein>
<dbReference type="PANTHER" id="PTHR48055:SF55">
    <property type="entry name" value="PROTEIN KINASE DOMAIN-CONTAINING PROTEIN"/>
    <property type="match status" value="1"/>
</dbReference>
<accession>A0A2P5ELQ1</accession>
<feature type="domain" description="Serine-threonine/tyrosine-protein kinase catalytic" evidence="1">
    <location>
        <begin position="11"/>
        <end position="122"/>
    </location>
</feature>
<dbReference type="PANTHER" id="PTHR48055">
    <property type="entry name" value="LEUCINE-RICH REPEAT RECEPTOR PROTEIN KINASE EMS1"/>
    <property type="match status" value="1"/>
</dbReference>
<keyword evidence="2" id="KW-0808">Transferase</keyword>
<comment type="caution">
    <text evidence="2">The sequence shown here is derived from an EMBL/GenBank/DDBJ whole genome shotgun (WGS) entry which is preliminary data.</text>
</comment>
<keyword evidence="3" id="KW-1185">Reference proteome</keyword>
<dbReference type="Pfam" id="PF07714">
    <property type="entry name" value="PK_Tyr_Ser-Thr"/>
    <property type="match status" value="1"/>
</dbReference>
<reference evidence="3" key="1">
    <citation type="submission" date="2016-06" db="EMBL/GenBank/DDBJ databases">
        <title>Parallel loss of symbiosis genes in relatives of nitrogen-fixing non-legume Parasponia.</title>
        <authorList>
            <person name="Van Velzen R."/>
            <person name="Holmer R."/>
            <person name="Bu F."/>
            <person name="Rutten L."/>
            <person name="Van Zeijl A."/>
            <person name="Liu W."/>
            <person name="Santuari L."/>
            <person name="Cao Q."/>
            <person name="Sharma T."/>
            <person name="Shen D."/>
            <person name="Roswanjaya Y."/>
            <person name="Wardhani T."/>
            <person name="Kalhor M.S."/>
            <person name="Jansen J."/>
            <person name="Van den Hoogen J."/>
            <person name="Gungor B."/>
            <person name="Hartog M."/>
            <person name="Hontelez J."/>
            <person name="Verver J."/>
            <person name="Yang W.-C."/>
            <person name="Schijlen E."/>
            <person name="Repin R."/>
            <person name="Schilthuizen M."/>
            <person name="Schranz E."/>
            <person name="Heidstra R."/>
            <person name="Miyata K."/>
            <person name="Fedorova E."/>
            <person name="Kohlen W."/>
            <person name="Bisseling T."/>
            <person name="Smit S."/>
            <person name="Geurts R."/>
        </authorList>
    </citation>
    <scope>NUCLEOTIDE SEQUENCE [LARGE SCALE GENOMIC DNA]</scope>
    <source>
        <strain evidence="3">cv. RG33-2</strain>
    </source>
</reference>
<dbReference type="SUPFAM" id="SSF56112">
    <property type="entry name" value="Protein kinase-like (PK-like)"/>
    <property type="match status" value="1"/>
</dbReference>
<dbReference type="OrthoDB" id="1103805at2759"/>
<dbReference type="Gene3D" id="1.10.510.10">
    <property type="entry name" value="Transferase(Phosphotransferase) domain 1"/>
    <property type="match status" value="1"/>
</dbReference>
<evidence type="ECO:0000313" key="2">
    <source>
        <dbReference type="EMBL" id="PON86497.1"/>
    </source>
</evidence>
<evidence type="ECO:0000259" key="1">
    <source>
        <dbReference type="Pfam" id="PF07714"/>
    </source>
</evidence>
<name>A0A2P5ELQ1_TREOI</name>
<dbReference type="InterPro" id="IPR051564">
    <property type="entry name" value="LRR_receptor-like_kinase"/>
</dbReference>
<dbReference type="GO" id="GO:0016020">
    <property type="term" value="C:membrane"/>
    <property type="evidence" value="ECO:0007669"/>
    <property type="project" value="TreeGrafter"/>
</dbReference>
<evidence type="ECO:0000313" key="3">
    <source>
        <dbReference type="Proteomes" id="UP000237000"/>
    </source>
</evidence>
<dbReference type="EMBL" id="JXTC01000131">
    <property type="protein sequence ID" value="PON86497.1"/>
    <property type="molecule type" value="Genomic_DNA"/>
</dbReference>
<organism evidence="2 3">
    <name type="scientific">Trema orientale</name>
    <name type="common">Charcoal tree</name>
    <name type="synonym">Celtis orientalis</name>
    <dbReference type="NCBI Taxonomy" id="63057"/>
    <lineage>
        <taxon>Eukaryota</taxon>
        <taxon>Viridiplantae</taxon>
        <taxon>Streptophyta</taxon>
        <taxon>Embryophyta</taxon>
        <taxon>Tracheophyta</taxon>
        <taxon>Spermatophyta</taxon>
        <taxon>Magnoliopsida</taxon>
        <taxon>eudicotyledons</taxon>
        <taxon>Gunneridae</taxon>
        <taxon>Pentapetalae</taxon>
        <taxon>rosids</taxon>
        <taxon>fabids</taxon>
        <taxon>Rosales</taxon>
        <taxon>Cannabaceae</taxon>
        <taxon>Trema</taxon>
    </lineage>
</organism>
<proteinExistence type="predicted"/>
<dbReference type="GO" id="GO:0004672">
    <property type="term" value="F:protein kinase activity"/>
    <property type="evidence" value="ECO:0007669"/>
    <property type="project" value="InterPro"/>
</dbReference>
<sequence>MTITSQYGMGSKVSAEGDIYSFGILLLEIFTGKRPTDGEFGDGENINMFVKMALPEKVAEIVDPNLVPEREEEQASSSNRSVQAANRSKIHECLISVLRIGVMCSNESPKERMKINDVLKELLAIKNMLLEDGRSNYQDRNLHLA</sequence>
<dbReference type="AlphaFoldDB" id="A0A2P5ELQ1"/>